<dbReference type="InterPro" id="IPR046235">
    <property type="entry name" value="DUF6268"/>
</dbReference>
<dbReference type="EMBL" id="FXTN01000011">
    <property type="protein sequence ID" value="SMO94389.1"/>
    <property type="molecule type" value="Genomic_DNA"/>
</dbReference>
<accession>A0A521FE66</accession>
<feature type="domain" description="DUF6268" evidence="2">
    <location>
        <begin position="48"/>
        <end position="324"/>
    </location>
</feature>
<organism evidence="3 4">
    <name type="scientific">Pedobacter westerhofensis</name>
    <dbReference type="NCBI Taxonomy" id="425512"/>
    <lineage>
        <taxon>Bacteria</taxon>
        <taxon>Pseudomonadati</taxon>
        <taxon>Bacteroidota</taxon>
        <taxon>Sphingobacteriia</taxon>
        <taxon>Sphingobacteriales</taxon>
        <taxon>Sphingobacteriaceae</taxon>
        <taxon>Pedobacter</taxon>
    </lineage>
</organism>
<keyword evidence="4" id="KW-1185">Reference proteome</keyword>
<dbReference type="AlphaFoldDB" id="A0A521FE66"/>
<gene>
    <name evidence="3" type="ORF">SAMN06265348_111206</name>
</gene>
<reference evidence="3 4" key="1">
    <citation type="submission" date="2017-05" db="EMBL/GenBank/DDBJ databases">
        <authorList>
            <person name="Varghese N."/>
            <person name="Submissions S."/>
        </authorList>
    </citation>
    <scope>NUCLEOTIDE SEQUENCE [LARGE SCALE GENOMIC DNA]</scope>
    <source>
        <strain evidence="3 4">DSM 19036</strain>
    </source>
</reference>
<dbReference type="Pfam" id="PF19783">
    <property type="entry name" value="DUF6268"/>
    <property type="match status" value="1"/>
</dbReference>
<proteinExistence type="predicted"/>
<feature type="chain" id="PRO_5022189326" description="DUF6268 domain-containing protein" evidence="1">
    <location>
        <begin position="20"/>
        <end position="342"/>
    </location>
</feature>
<evidence type="ECO:0000256" key="1">
    <source>
        <dbReference type="SAM" id="SignalP"/>
    </source>
</evidence>
<name>A0A521FE66_9SPHI</name>
<dbReference type="RefSeq" id="WP_142530171.1">
    <property type="nucleotide sequence ID" value="NZ_CBCSJO010000001.1"/>
</dbReference>
<evidence type="ECO:0000259" key="2">
    <source>
        <dbReference type="Pfam" id="PF19783"/>
    </source>
</evidence>
<dbReference type="Proteomes" id="UP000320300">
    <property type="component" value="Unassembled WGS sequence"/>
</dbReference>
<evidence type="ECO:0000313" key="3">
    <source>
        <dbReference type="EMBL" id="SMO94389.1"/>
    </source>
</evidence>
<keyword evidence="1" id="KW-0732">Signal</keyword>
<dbReference type="OrthoDB" id="924828at2"/>
<protein>
    <recommendedName>
        <fullName evidence="2">DUF6268 domain-containing protein</fullName>
    </recommendedName>
</protein>
<evidence type="ECO:0000313" key="4">
    <source>
        <dbReference type="Proteomes" id="UP000320300"/>
    </source>
</evidence>
<sequence length="342" mass="38154">MKYLFIAILLNAFISNSTAQTAQQSDAKKLAVQRMTDSLKMEALSGYAQLYPQLRQGFFSADFIGNANVHSELNGKDLYDGKMKITRIRTNFNLPLAQWGRNRITGTLGYQQQHLQTTEINSFNPEFSALDRDITKSAGSFTATFSRSDSIFNKQVIYSAGISGISDEFSSVKRVNYIGTVTVPLKRSRYSSLTVGMAIFIDPSAVSPVIPIISYWHKFKERDLDLFVDLPSRISLRKQLSKRSSASLGSELGGTLLFFDVNQPSLPQNTIYTNVEVRSGATFEYLATKKLILGINGGIYSTTASRMFDHNAKPDSYFYRSQAGSVPYVSFSVSFLPFISRL</sequence>
<feature type="signal peptide" evidence="1">
    <location>
        <begin position="1"/>
        <end position="19"/>
    </location>
</feature>